<gene>
    <name evidence="1" type="ORF">NPIL_112601</name>
</gene>
<reference evidence="1" key="1">
    <citation type="submission" date="2020-08" db="EMBL/GenBank/DDBJ databases">
        <title>Multicomponent nature underlies the extraordinary mechanical properties of spider dragline silk.</title>
        <authorList>
            <person name="Kono N."/>
            <person name="Nakamura H."/>
            <person name="Mori M."/>
            <person name="Yoshida Y."/>
            <person name="Ohtoshi R."/>
            <person name="Malay A.D."/>
            <person name="Moran D.A.P."/>
            <person name="Tomita M."/>
            <person name="Numata K."/>
            <person name="Arakawa K."/>
        </authorList>
    </citation>
    <scope>NUCLEOTIDE SEQUENCE</scope>
</reference>
<accession>A0A8X6MWZ8</accession>
<proteinExistence type="predicted"/>
<sequence length="93" mass="10769">MKFCALCGVNHRMNDVRNDWDRHGTPALENSSDPKMSILFSNQEILRRIIEVANYFLTENAPNAFHKLETLSMGIEELLEQNSNRKFAVEDEN</sequence>
<evidence type="ECO:0000313" key="2">
    <source>
        <dbReference type="Proteomes" id="UP000887013"/>
    </source>
</evidence>
<protein>
    <submittedName>
        <fullName evidence="1">Uncharacterized protein</fullName>
    </submittedName>
</protein>
<organism evidence="1 2">
    <name type="scientific">Nephila pilipes</name>
    <name type="common">Giant wood spider</name>
    <name type="synonym">Nephila maculata</name>
    <dbReference type="NCBI Taxonomy" id="299642"/>
    <lineage>
        <taxon>Eukaryota</taxon>
        <taxon>Metazoa</taxon>
        <taxon>Ecdysozoa</taxon>
        <taxon>Arthropoda</taxon>
        <taxon>Chelicerata</taxon>
        <taxon>Arachnida</taxon>
        <taxon>Araneae</taxon>
        <taxon>Araneomorphae</taxon>
        <taxon>Entelegynae</taxon>
        <taxon>Araneoidea</taxon>
        <taxon>Nephilidae</taxon>
        <taxon>Nephila</taxon>
    </lineage>
</organism>
<keyword evidence="2" id="KW-1185">Reference proteome</keyword>
<dbReference type="AlphaFoldDB" id="A0A8X6MWZ8"/>
<dbReference type="EMBL" id="BMAW01051769">
    <property type="protein sequence ID" value="GFS82172.1"/>
    <property type="molecule type" value="Genomic_DNA"/>
</dbReference>
<evidence type="ECO:0000313" key="1">
    <source>
        <dbReference type="EMBL" id="GFS82172.1"/>
    </source>
</evidence>
<dbReference type="Proteomes" id="UP000887013">
    <property type="component" value="Unassembled WGS sequence"/>
</dbReference>
<name>A0A8X6MWZ8_NEPPI</name>
<comment type="caution">
    <text evidence="1">The sequence shown here is derived from an EMBL/GenBank/DDBJ whole genome shotgun (WGS) entry which is preliminary data.</text>
</comment>